<keyword evidence="1" id="KW-0812">Transmembrane</keyword>
<dbReference type="SUPFAM" id="SSF48317">
    <property type="entry name" value="Acid phosphatase/Vanadium-dependent haloperoxidase"/>
    <property type="match status" value="1"/>
</dbReference>
<evidence type="ECO:0000313" key="4">
    <source>
        <dbReference type="Proteomes" id="UP001497453"/>
    </source>
</evidence>
<organism evidence="3 4">
    <name type="scientific">Somion occarium</name>
    <dbReference type="NCBI Taxonomy" id="3059160"/>
    <lineage>
        <taxon>Eukaryota</taxon>
        <taxon>Fungi</taxon>
        <taxon>Dikarya</taxon>
        <taxon>Basidiomycota</taxon>
        <taxon>Agaricomycotina</taxon>
        <taxon>Agaricomycetes</taxon>
        <taxon>Polyporales</taxon>
        <taxon>Cerrenaceae</taxon>
        <taxon>Somion</taxon>
    </lineage>
</organism>
<feature type="transmembrane region" description="Helical" evidence="1">
    <location>
        <begin position="118"/>
        <end position="137"/>
    </location>
</feature>
<dbReference type="InterPro" id="IPR036938">
    <property type="entry name" value="PAP2/HPO_sf"/>
</dbReference>
<dbReference type="Proteomes" id="UP001497453">
    <property type="component" value="Chromosome 1"/>
</dbReference>
<dbReference type="InterPro" id="IPR000326">
    <property type="entry name" value="PAP2/HPO"/>
</dbReference>
<feature type="domain" description="Phosphatidic acid phosphatase type 2/haloperoxidase" evidence="2">
    <location>
        <begin position="42"/>
        <end position="161"/>
    </location>
</feature>
<evidence type="ECO:0000313" key="3">
    <source>
        <dbReference type="EMBL" id="CAL1694012.1"/>
    </source>
</evidence>
<feature type="transmembrane region" description="Helical" evidence="1">
    <location>
        <begin position="143"/>
        <end position="164"/>
    </location>
</feature>
<keyword evidence="1" id="KW-1133">Transmembrane helix</keyword>
<proteinExistence type="predicted"/>
<feature type="transmembrane region" description="Helical" evidence="1">
    <location>
        <begin position="12"/>
        <end position="36"/>
    </location>
</feature>
<name>A0ABP1CH54_9APHY</name>
<gene>
    <name evidence="3" type="ORF">GFSPODELE1_LOCUS105</name>
</gene>
<dbReference type="EMBL" id="OZ037944">
    <property type="protein sequence ID" value="CAL1694012.1"/>
    <property type="molecule type" value="Genomic_DNA"/>
</dbReference>
<dbReference type="PANTHER" id="PTHR14969">
    <property type="entry name" value="SPHINGOSINE-1-PHOSPHATE PHOSPHOHYDROLASE"/>
    <property type="match status" value="1"/>
</dbReference>
<keyword evidence="4" id="KW-1185">Reference proteome</keyword>
<keyword evidence="1" id="KW-0472">Membrane</keyword>
<protein>
    <recommendedName>
        <fullName evidence="2">Phosphatidic acid phosphatase type 2/haloperoxidase domain-containing protein</fullName>
    </recommendedName>
</protein>
<accession>A0ABP1CH54</accession>
<evidence type="ECO:0000259" key="2">
    <source>
        <dbReference type="SMART" id="SM00014"/>
    </source>
</evidence>
<dbReference type="SMART" id="SM00014">
    <property type="entry name" value="acidPPc"/>
    <property type="match status" value="1"/>
</dbReference>
<dbReference type="Gene3D" id="1.20.144.10">
    <property type="entry name" value="Phosphatidic acid phosphatase type 2/haloperoxidase"/>
    <property type="match status" value="1"/>
</dbReference>
<evidence type="ECO:0000256" key="1">
    <source>
        <dbReference type="SAM" id="Phobius"/>
    </source>
</evidence>
<dbReference type="PANTHER" id="PTHR14969:SF13">
    <property type="entry name" value="AT30094P"/>
    <property type="match status" value="1"/>
</dbReference>
<dbReference type="Pfam" id="PF01569">
    <property type="entry name" value="PAP2"/>
    <property type="match status" value="1"/>
</dbReference>
<sequence>MGVGSTLSQRARLIFFWALEETNFIVTGLTACTILYTRSSAIVYFALGAVVCSRVVKLMKKVLRQPRPVNPLPGHQKGDYGMPSTHSGVISYYAAYSILACKYLPIHSSLPDTPLTRVLALLVIIPWAATIAISRIWLGHHTWQQVTVGCSLGIMFTPIWFLLWTRVAHVYGEQLEQAILGP</sequence>
<reference evidence="4" key="1">
    <citation type="submission" date="2024-04" db="EMBL/GenBank/DDBJ databases">
        <authorList>
            <person name="Shaw F."/>
            <person name="Minotto A."/>
        </authorList>
    </citation>
    <scope>NUCLEOTIDE SEQUENCE [LARGE SCALE GENOMIC DNA]</scope>
</reference>
<feature type="transmembrane region" description="Helical" evidence="1">
    <location>
        <begin position="42"/>
        <end position="59"/>
    </location>
</feature>